<dbReference type="NCBIfam" id="TIGR01352">
    <property type="entry name" value="tonB_Cterm"/>
    <property type="match status" value="1"/>
</dbReference>
<keyword evidence="9 10" id="KW-0472">Membrane</keyword>
<dbReference type="PROSITE" id="PS52015">
    <property type="entry name" value="TONB_CTD"/>
    <property type="match status" value="1"/>
</dbReference>
<evidence type="ECO:0000256" key="5">
    <source>
        <dbReference type="ARBA" id="ARBA00022519"/>
    </source>
</evidence>
<accession>A0ABY5V7F2</accession>
<dbReference type="PANTHER" id="PTHR33446:SF2">
    <property type="entry name" value="PROTEIN TONB"/>
    <property type="match status" value="1"/>
</dbReference>
<sequence>MNNDVKLNSPEWIELIFEGMNKQYGAYYLRSTSSRRYVIGILAVVAFMVAVSLLPALIASVKSSADSNLGSIDTTVELADIKDIEEQVKEENIIRETEPVAPPPVLKATIKFTPPVITEDENVREDEQMASQEELNESKVQISIATVDGVDDPDAVDIAELQEHKVIVAEKEPEVYMNVEQMPQFPGGDRELLNFLHSNIRYPQIALENGIQGRVVLKFVVNTDGSVGDISILQGIDRTLNEEAIRVVKTMPKWSPGRQNGRAVRVFYTVPIDFRISN</sequence>
<keyword evidence="4" id="KW-1003">Cell membrane</keyword>
<keyword evidence="6 10" id="KW-0812">Transmembrane</keyword>
<dbReference type="Gene3D" id="3.30.1150.10">
    <property type="match status" value="1"/>
</dbReference>
<evidence type="ECO:0000256" key="2">
    <source>
        <dbReference type="ARBA" id="ARBA00006555"/>
    </source>
</evidence>
<evidence type="ECO:0000256" key="4">
    <source>
        <dbReference type="ARBA" id="ARBA00022475"/>
    </source>
</evidence>
<keyword evidence="3" id="KW-0813">Transport</keyword>
<evidence type="ECO:0000313" key="13">
    <source>
        <dbReference type="Proteomes" id="UP001058267"/>
    </source>
</evidence>
<dbReference type="InterPro" id="IPR051045">
    <property type="entry name" value="TonB-dependent_transducer"/>
</dbReference>
<evidence type="ECO:0000256" key="7">
    <source>
        <dbReference type="ARBA" id="ARBA00022927"/>
    </source>
</evidence>
<proteinExistence type="inferred from homology"/>
<keyword evidence="5" id="KW-0997">Cell inner membrane</keyword>
<evidence type="ECO:0000256" key="6">
    <source>
        <dbReference type="ARBA" id="ARBA00022692"/>
    </source>
</evidence>
<evidence type="ECO:0000256" key="1">
    <source>
        <dbReference type="ARBA" id="ARBA00004383"/>
    </source>
</evidence>
<protein>
    <submittedName>
        <fullName evidence="12">TonB family protein</fullName>
    </submittedName>
</protein>
<evidence type="ECO:0000256" key="8">
    <source>
        <dbReference type="ARBA" id="ARBA00022989"/>
    </source>
</evidence>
<keyword evidence="13" id="KW-1185">Reference proteome</keyword>
<dbReference type="PANTHER" id="PTHR33446">
    <property type="entry name" value="PROTEIN TONB-RELATED"/>
    <property type="match status" value="1"/>
</dbReference>
<name>A0ABY5V7F2_9BACT</name>
<evidence type="ECO:0000313" key="12">
    <source>
        <dbReference type="EMBL" id="UWN65561.1"/>
    </source>
</evidence>
<dbReference type="EMBL" id="CP102252">
    <property type="protein sequence ID" value="UWN65561.1"/>
    <property type="molecule type" value="Genomic_DNA"/>
</dbReference>
<evidence type="ECO:0000256" key="10">
    <source>
        <dbReference type="SAM" id="Phobius"/>
    </source>
</evidence>
<comment type="similarity">
    <text evidence="2">Belongs to the TonB family.</text>
</comment>
<dbReference type="Proteomes" id="UP001058267">
    <property type="component" value="Chromosome"/>
</dbReference>
<reference evidence="12" key="1">
    <citation type="journal article" date="2022" name="Cell">
        <title>Design, construction, and in vivo augmentation of a complex gut microbiome.</title>
        <authorList>
            <person name="Cheng A.G."/>
            <person name="Ho P.Y."/>
            <person name="Aranda-Diaz A."/>
            <person name="Jain S."/>
            <person name="Yu F.B."/>
            <person name="Meng X."/>
            <person name="Wang M."/>
            <person name="Iakiviak M."/>
            <person name="Nagashima K."/>
            <person name="Zhao A."/>
            <person name="Murugkar P."/>
            <person name="Patil A."/>
            <person name="Atabakhsh K."/>
            <person name="Weakley A."/>
            <person name="Yan J."/>
            <person name="Brumbaugh A.R."/>
            <person name="Higginbottom S."/>
            <person name="Dimas A."/>
            <person name="Shiver A.L."/>
            <person name="Deutschbauer A."/>
            <person name="Neff N."/>
            <person name="Sonnenburg J.L."/>
            <person name="Huang K.C."/>
            <person name="Fischbach M.A."/>
        </authorList>
    </citation>
    <scope>NUCLEOTIDE SEQUENCE</scope>
    <source>
        <strain evidence="12">JC50</strain>
    </source>
</reference>
<evidence type="ECO:0000259" key="11">
    <source>
        <dbReference type="PROSITE" id="PS52015"/>
    </source>
</evidence>
<comment type="subcellular location">
    <subcellularLocation>
        <location evidence="1">Cell inner membrane</location>
        <topology evidence="1">Single-pass membrane protein</topology>
        <orientation evidence="1">Periplasmic side</orientation>
    </subcellularLocation>
</comment>
<evidence type="ECO:0000256" key="3">
    <source>
        <dbReference type="ARBA" id="ARBA00022448"/>
    </source>
</evidence>
<keyword evidence="8 10" id="KW-1133">Transmembrane helix</keyword>
<evidence type="ECO:0000256" key="9">
    <source>
        <dbReference type="ARBA" id="ARBA00023136"/>
    </source>
</evidence>
<dbReference type="InterPro" id="IPR006260">
    <property type="entry name" value="TonB/TolA_C"/>
</dbReference>
<feature type="domain" description="TonB C-terminal" evidence="11">
    <location>
        <begin position="187"/>
        <end position="278"/>
    </location>
</feature>
<organism evidence="12 13">
    <name type="scientific">Alistipes senegalensis JC50</name>
    <dbReference type="NCBI Taxonomy" id="1033732"/>
    <lineage>
        <taxon>Bacteria</taxon>
        <taxon>Pseudomonadati</taxon>
        <taxon>Bacteroidota</taxon>
        <taxon>Bacteroidia</taxon>
        <taxon>Bacteroidales</taxon>
        <taxon>Rikenellaceae</taxon>
        <taxon>Alistipes</taxon>
    </lineage>
</organism>
<dbReference type="RefSeq" id="WP_019149810.1">
    <property type="nucleotide sequence ID" value="NZ_CP102252.1"/>
</dbReference>
<dbReference type="SUPFAM" id="SSF74653">
    <property type="entry name" value="TolA/TonB C-terminal domain"/>
    <property type="match status" value="1"/>
</dbReference>
<keyword evidence="7" id="KW-0653">Protein transport</keyword>
<dbReference type="InterPro" id="IPR037682">
    <property type="entry name" value="TonB_C"/>
</dbReference>
<feature type="transmembrane region" description="Helical" evidence="10">
    <location>
        <begin position="37"/>
        <end position="58"/>
    </location>
</feature>
<dbReference type="Pfam" id="PF03544">
    <property type="entry name" value="TonB_C"/>
    <property type="match status" value="1"/>
</dbReference>
<gene>
    <name evidence="12" type="ORF">NQ519_01630</name>
</gene>